<dbReference type="RefSeq" id="WP_413264493.1">
    <property type="nucleotide sequence ID" value="NZ_JBHFNR010000131.1"/>
</dbReference>
<dbReference type="InterPro" id="IPR001807">
    <property type="entry name" value="ClC"/>
</dbReference>
<protein>
    <submittedName>
        <fullName evidence="11">Chloride channel protein</fullName>
    </submittedName>
</protein>
<feature type="transmembrane region" description="Helical" evidence="9">
    <location>
        <begin position="333"/>
        <end position="355"/>
    </location>
</feature>
<evidence type="ECO:0000256" key="3">
    <source>
        <dbReference type="ARBA" id="ARBA00022692"/>
    </source>
</evidence>
<evidence type="ECO:0000256" key="2">
    <source>
        <dbReference type="ARBA" id="ARBA00022448"/>
    </source>
</evidence>
<dbReference type="CDD" id="cd01031">
    <property type="entry name" value="EriC"/>
    <property type="match status" value="1"/>
</dbReference>
<feature type="transmembrane region" description="Helical" evidence="9">
    <location>
        <begin position="192"/>
        <end position="211"/>
    </location>
</feature>
<dbReference type="PROSITE" id="PS51371">
    <property type="entry name" value="CBS"/>
    <property type="match status" value="2"/>
</dbReference>
<reference evidence="11 12" key="1">
    <citation type="submission" date="2024-09" db="EMBL/GenBank/DDBJ databases">
        <title>Floridaenema gen nov. (Aerosakkonemataceae, Aerosakkonematales ord. nov., Cyanobacteria) from benthic tropical and subtropical fresh waters, with the description of four new species.</title>
        <authorList>
            <person name="Moretto J.A."/>
            <person name="Berthold D.E."/>
            <person name="Lefler F.W."/>
            <person name="Huang I.-S."/>
            <person name="Laughinghouse H. IV."/>
        </authorList>
    </citation>
    <scope>NUCLEOTIDE SEQUENCE [LARGE SCALE GENOMIC DNA]</scope>
    <source>
        <strain evidence="11 12">BLCC-F50</strain>
    </source>
</reference>
<feature type="domain" description="CBS" evidence="10">
    <location>
        <begin position="449"/>
        <end position="505"/>
    </location>
</feature>
<dbReference type="Proteomes" id="UP001576784">
    <property type="component" value="Unassembled WGS sequence"/>
</dbReference>
<dbReference type="SMART" id="SM00116">
    <property type="entry name" value="CBS"/>
    <property type="match status" value="2"/>
</dbReference>
<evidence type="ECO:0000256" key="9">
    <source>
        <dbReference type="SAM" id="Phobius"/>
    </source>
</evidence>
<dbReference type="InterPro" id="IPR014743">
    <property type="entry name" value="Cl-channel_core"/>
</dbReference>
<comment type="caution">
    <text evidence="11">The sequence shown here is derived from an EMBL/GenBank/DDBJ whole genome shotgun (WGS) entry which is preliminary data.</text>
</comment>
<feature type="domain" description="CBS" evidence="10">
    <location>
        <begin position="509"/>
        <end position="564"/>
    </location>
</feature>
<feature type="transmembrane region" description="Helical" evidence="9">
    <location>
        <begin position="232"/>
        <end position="253"/>
    </location>
</feature>
<dbReference type="InterPro" id="IPR006016">
    <property type="entry name" value="UspA"/>
</dbReference>
<evidence type="ECO:0000256" key="5">
    <source>
        <dbReference type="ARBA" id="ARBA00023065"/>
    </source>
</evidence>
<dbReference type="PANTHER" id="PTHR45711:SF10">
    <property type="entry name" value="CHLORIDE CHANNEL PROTEIN"/>
    <property type="match status" value="1"/>
</dbReference>
<evidence type="ECO:0000256" key="1">
    <source>
        <dbReference type="ARBA" id="ARBA00004141"/>
    </source>
</evidence>
<feature type="transmembrane region" description="Helical" evidence="9">
    <location>
        <begin position="394"/>
        <end position="411"/>
    </location>
</feature>
<dbReference type="Pfam" id="PF00571">
    <property type="entry name" value="CBS"/>
    <property type="match status" value="2"/>
</dbReference>
<evidence type="ECO:0000256" key="8">
    <source>
        <dbReference type="PROSITE-ProRule" id="PRU00703"/>
    </source>
</evidence>
<dbReference type="SUPFAM" id="SSF81340">
    <property type="entry name" value="Clc chloride channel"/>
    <property type="match status" value="1"/>
</dbReference>
<keyword evidence="5" id="KW-0406">Ion transport</keyword>
<evidence type="ECO:0000313" key="11">
    <source>
        <dbReference type="EMBL" id="MFB2894851.1"/>
    </source>
</evidence>
<dbReference type="InterPro" id="IPR000644">
    <property type="entry name" value="CBS_dom"/>
</dbReference>
<evidence type="ECO:0000256" key="6">
    <source>
        <dbReference type="ARBA" id="ARBA00023136"/>
    </source>
</evidence>
<dbReference type="SUPFAM" id="SSF52402">
    <property type="entry name" value="Adenine nucleotide alpha hydrolases-like"/>
    <property type="match status" value="2"/>
</dbReference>
<dbReference type="Gene3D" id="3.40.50.12370">
    <property type="match status" value="1"/>
</dbReference>
<dbReference type="EMBL" id="JBHFNR010000131">
    <property type="protein sequence ID" value="MFB2894851.1"/>
    <property type="molecule type" value="Genomic_DNA"/>
</dbReference>
<dbReference type="SUPFAM" id="SSF54631">
    <property type="entry name" value="CBS-domain pair"/>
    <property type="match status" value="1"/>
</dbReference>
<feature type="transmembrane region" description="Helical" evidence="9">
    <location>
        <begin position="58"/>
        <end position="77"/>
    </location>
</feature>
<gene>
    <name evidence="11" type="ORF">ACE1CI_18235</name>
</gene>
<comment type="subcellular location">
    <subcellularLocation>
        <location evidence="1">Membrane</location>
        <topology evidence="1">Multi-pass membrane protein</topology>
    </subcellularLocation>
</comment>
<evidence type="ECO:0000256" key="4">
    <source>
        <dbReference type="ARBA" id="ARBA00022989"/>
    </source>
</evidence>
<keyword evidence="12" id="KW-1185">Reference proteome</keyword>
<feature type="transmembrane region" description="Helical" evidence="9">
    <location>
        <begin position="156"/>
        <end position="180"/>
    </location>
</feature>
<dbReference type="InterPro" id="IPR046342">
    <property type="entry name" value="CBS_dom_sf"/>
</dbReference>
<keyword evidence="4 9" id="KW-1133">Transmembrane helix</keyword>
<feature type="transmembrane region" description="Helical" evidence="9">
    <location>
        <begin position="362"/>
        <end position="388"/>
    </location>
</feature>
<dbReference type="Gene3D" id="1.10.3080.10">
    <property type="entry name" value="Clc chloride channel"/>
    <property type="match status" value="1"/>
</dbReference>
<feature type="transmembrane region" description="Helical" evidence="9">
    <location>
        <begin position="268"/>
        <end position="288"/>
    </location>
</feature>
<sequence>MNYFSFLKKSTLLLSPKRLAIFEACLIGLISGLAAVLLKQGVGWVGGFRVHSLHLAYPWIVLPSIGLLGGFLAGLLVERIAPETSGSGIPQVKAVLASVPIPLNLRVALTKLLGGILAIGSGLALGREGPTVQIGASIAAQLSKWIPTSPEHRRQLLAAGAGAGLAAAFDAPMAGVLFVVEELLQDVSQLTLGTAILASFIGAVLSHVLGGQSLVVNLNSATPISSLLMSDIPFYLILGVLSGLLGSLFNWGIIQSLTIYSRVLPLSLPWRVGLAGFICALIVSLLPIAFRDNTGLRELLVTGQGNWQFAAIAFISYFILTIIAYGSGAPGGLFAPTLILGAALGYLIGTVEYSFLGTTLPINYALAGMGAFFCAVARVPITAIVIVFEMTRDFNLVLPLMIGCVTAYLVGEKLFSKSIYDRLLEWNGIHLEKDTADNLLIQLQAKDLMQQKVETLTSQMTKTEVLQAFAHSHHRGFPVVNDGNLVGIVTQSDLNKGNFADDTPLSQIMTPQPVTVNPTTSLAHVLYLLNRWQLSRLPVTEARRLVGIITRSDLIRAEANKLGSISEINPSSQRSYLVYETRSPATGKGRLLVPLANPQTASKLIQLATAIAHQRNYELVCLQIILAPHHRPPSEISVNTAKSRRLLRQAERLAEKYQIPVHTQVRIAHNVAQTILETIKQEHIDLTLMGWNAEPSATGRIFGTVVDTVIRQAACEVVLIKLGESENPNLELNKWLIPMAGGPNAEAALQLLPALIPQDNSPTIELCQVFHQNELQPNTSALEKSAHALRKKLHTNVKAITLKSNSVAKAVINLARIDECDVVMVGASREGFLQHTINGNIPEAIARGVNSTAILVRSRYTSSL</sequence>
<dbReference type="PRINTS" id="PR00762">
    <property type="entry name" value="CLCHANNEL"/>
</dbReference>
<name>A0ABV4XT03_9CYAN</name>
<keyword evidence="7" id="KW-0868">Chloride</keyword>
<feature type="transmembrane region" description="Helical" evidence="9">
    <location>
        <begin position="309"/>
        <end position="327"/>
    </location>
</feature>
<keyword evidence="3 9" id="KW-0812">Transmembrane</keyword>
<organism evidence="11 12">
    <name type="scientific">Floridaenema flaviceps BLCC-F50</name>
    <dbReference type="NCBI Taxonomy" id="3153642"/>
    <lineage>
        <taxon>Bacteria</taxon>
        <taxon>Bacillati</taxon>
        <taxon>Cyanobacteriota</taxon>
        <taxon>Cyanophyceae</taxon>
        <taxon>Oscillatoriophycideae</taxon>
        <taxon>Aerosakkonematales</taxon>
        <taxon>Aerosakkonemataceae</taxon>
        <taxon>Floridanema</taxon>
        <taxon>Floridanema flaviceps</taxon>
    </lineage>
</organism>
<accession>A0ABV4XT03</accession>
<feature type="transmembrane region" description="Helical" evidence="9">
    <location>
        <begin position="20"/>
        <end position="38"/>
    </location>
</feature>
<keyword evidence="6 9" id="KW-0472">Membrane</keyword>
<keyword evidence="2" id="KW-0813">Transport</keyword>
<evidence type="ECO:0000256" key="7">
    <source>
        <dbReference type="ARBA" id="ARBA00023214"/>
    </source>
</evidence>
<evidence type="ECO:0000313" key="12">
    <source>
        <dbReference type="Proteomes" id="UP001576784"/>
    </source>
</evidence>
<keyword evidence="8" id="KW-0129">CBS domain</keyword>
<dbReference type="Pfam" id="PF00582">
    <property type="entry name" value="Usp"/>
    <property type="match status" value="1"/>
</dbReference>
<dbReference type="Gene3D" id="3.10.580.10">
    <property type="entry name" value="CBS-domain"/>
    <property type="match status" value="1"/>
</dbReference>
<dbReference type="Pfam" id="PF00654">
    <property type="entry name" value="Voltage_CLC"/>
    <property type="match status" value="1"/>
</dbReference>
<dbReference type="PANTHER" id="PTHR45711">
    <property type="entry name" value="CHLORIDE CHANNEL PROTEIN"/>
    <property type="match status" value="1"/>
</dbReference>
<proteinExistence type="predicted"/>
<evidence type="ECO:0000259" key="10">
    <source>
        <dbReference type="PROSITE" id="PS51371"/>
    </source>
</evidence>